<comment type="caution">
    <text evidence="2">The sequence shown here is derived from an EMBL/GenBank/DDBJ whole genome shotgun (WGS) entry which is preliminary data.</text>
</comment>
<feature type="domain" description="Glycosyltransferase 2-like" evidence="1">
    <location>
        <begin position="8"/>
        <end position="132"/>
    </location>
</feature>
<dbReference type="PANTHER" id="PTHR22916">
    <property type="entry name" value="GLYCOSYLTRANSFERASE"/>
    <property type="match status" value="1"/>
</dbReference>
<keyword evidence="3" id="KW-1185">Reference proteome</keyword>
<dbReference type="EMBL" id="JBHSFI010000011">
    <property type="protein sequence ID" value="MFC4632083.1"/>
    <property type="molecule type" value="Genomic_DNA"/>
</dbReference>
<dbReference type="Pfam" id="PF13692">
    <property type="entry name" value="Glyco_trans_1_4"/>
    <property type="match status" value="1"/>
</dbReference>
<sequence length="795" mass="87535">MHTPPLVSIVLPVHNDEAWVGNAIESALRQSNGQFEVICVDDASTDGTSEVIEGYRSRDERVRLIRLEQNGSAFQGRRAGIMAAKSEYVLFLDGDDELAPDAVEKAYAKARATDADLVGFGVEVINPDGQKVGGYQKRLAPIHQSLSGDDVFTGLFPVGKAAQGQLWRYLFRASLLREVYAMLPADLVLPRVNDLPIMFLAAARARKYVSITDRLYRYFFRRGGSGHAVADVARFAFYLGAIDSVESIRPALESLTETRKDPTDLIRSYESARLSMIANVVGFLQKNMSSDLHGACLDLLHTRVPQPDVVLAAVTHCPEVLPVLAASGTRIEAGERPVRSVLLTTKTLTTGGVSGVLLSQAHFLLDAGYRVTIVAHRKDSALDGVPEGAVPGRALDGVPEGAKFIGLRGKGLPARVEEWAQICRDEEIDVIIDQQVLYNRQWPSYALMARALGVPTIGWIHSFGLRPFYEHNERTSFLTDHLNALATLVTLSPLDVAYWKLRGVQHTVFLPNPPSPLLIESAAMELTKEAPAGRLELVWWGRLDEHTKKPGELLAMAQELRRLSVDFQLTVIGPGWQDYTVAGLAAEVEKKGLADHVKVVGPRRGEELIRSIDAAHLFVTTSIIEGYQLTLAEAQARGLPVVMYELPWLVPVQDNEGIVAVRQGDAVGLAREVAAFADDRERYLRYSQASVKAAERMTSYDMSSLYQQLLLGGLPAEFSPEPTLDDARQILDWTVFYSEMHAAHSREKSHGLARGRRAGGNAPARMASLARRVARRSIRTFPALEPVLRRVQKAL</sequence>
<protein>
    <submittedName>
        <fullName evidence="2">Glycosyltransferase</fullName>
    </submittedName>
</protein>
<dbReference type="CDD" id="cd00761">
    <property type="entry name" value="Glyco_tranf_GTA_type"/>
    <property type="match status" value="1"/>
</dbReference>
<dbReference type="InterPro" id="IPR029044">
    <property type="entry name" value="Nucleotide-diphossugar_trans"/>
</dbReference>
<evidence type="ECO:0000259" key="1">
    <source>
        <dbReference type="Pfam" id="PF00535"/>
    </source>
</evidence>
<reference evidence="3" key="1">
    <citation type="journal article" date="2019" name="Int. J. Syst. Evol. Microbiol.">
        <title>The Global Catalogue of Microorganisms (GCM) 10K type strain sequencing project: providing services to taxonomists for standard genome sequencing and annotation.</title>
        <authorList>
            <consortium name="The Broad Institute Genomics Platform"/>
            <consortium name="The Broad Institute Genome Sequencing Center for Infectious Disease"/>
            <person name="Wu L."/>
            <person name="Ma J."/>
        </authorList>
    </citation>
    <scope>NUCLEOTIDE SEQUENCE [LARGE SCALE GENOMIC DNA]</scope>
    <source>
        <strain evidence="3">CCUG 42722</strain>
    </source>
</reference>
<gene>
    <name evidence="2" type="ORF">ACFO6V_27830</name>
</gene>
<accession>A0ABV9HQC4</accession>
<dbReference type="RefSeq" id="WP_377142384.1">
    <property type="nucleotide sequence ID" value="NZ_JBHSFI010000011.1"/>
</dbReference>
<evidence type="ECO:0000313" key="3">
    <source>
        <dbReference type="Proteomes" id="UP001596011"/>
    </source>
</evidence>
<dbReference type="Proteomes" id="UP001596011">
    <property type="component" value="Unassembled WGS sequence"/>
</dbReference>
<evidence type="ECO:0000313" key="2">
    <source>
        <dbReference type="EMBL" id="MFC4632083.1"/>
    </source>
</evidence>
<dbReference type="Gene3D" id="3.90.550.10">
    <property type="entry name" value="Spore Coat Polysaccharide Biosynthesis Protein SpsA, Chain A"/>
    <property type="match status" value="1"/>
</dbReference>
<dbReference type="PANTHER" id="PTHR22916:SF3">
    <property type="entry name" value="UDP-GLCNAC:BETAGAL BETA-1,3-N-ACETYLGLUCOSAMINYLTRANSFERASE-LIKE PROTEIN 1"/>
    <property type="match status" value="1"/>
</dbReference>
<organism evidence="2 3">
    <name type="scientific">Promicromonospora alba</name>
    <dbReference type="NCBI Taxonomy" id="1616110"/>
    <lineage>
        <taxon>Bacteria</taxon>
        <taxon>Bacillati</taxon>
        <taxon>Actinomycetota</taxon>
        <taxon>Actinomycetes</taxon>
        <taxon>Micrococcales</taxon>
        <taxon>Promicromonosporaceae</taxon>
        <taxon>Promicromonospora</taxon>
    </lineage>
</organism>
<dbReference type="Pfam" id="PF00535">
    <property type="entry name" value="Glycos_transf_2"/>
    <property type="match status" value="1"/>
</dbReference>
<dbReference type="InterPro" id="IPR001173">
    <property type="entry name" value="Glyco_trans_2-like"/>
</dbReference>
<dbReference type="CDD" id="cd03801">
    <property type="entry name" value="GT4_PimA-like"/>
    <property type="match status" value="1"/>
</dbReference>
<dbReference type="SUPFAM" id="SSF53756">
    <property type="entry name" value="UDP-Glycosyltransferase/glycogen phosphorylase"/>
    <property type="match status" value="1"/>
</dbReference>
<dbReference type="SUPFAM" id="SSF53448">
    <property type="entry name" value="Nucleotide-diphospho-sugar transferases"/>
    <property type="match status" value="1"/>
</dbReference>
<dbReference type="Gene3D" id="3.40.50.2000">
    <property type="entry name" value="Glycogen Phosphorylase B"/>
    <property type="match status" value="2"/>
</dbReference>
<name>A0ABV9HQC4_9MICO</name>
<proteinExistence type="predicted"/>